<proteinExistence type="predicted"/>
<keyword evidence="3" id="KW-1185">Reference proteome</keyword>
<dbReference type="AlphaFoldDB" id="E3N847"/>
<protein>
    <submittedName>
        <fullName evidence="2">Uncharacterized protein</fullName>
    </submittedName>
</protein>
<gene>
    <name evidence="2" type="ORF">CRE_15648</name>
</gene>
<evidence type="ECO:0000313" key="3">
    <source>
        <dbReference type="Proteomes" id="UP000008281"/>
    </source>
</evidence>
<evidence type="ECO:0000313" key="2">
    <source>
        <dbReference type="EMBL" id="EFO89345.1"/>
    </source>
</evidence>
<dbReference type="Proteomes" id="UP000008281">
    <property type="component" value="Unassembled WGS sequence"/>
</dbReference>
<feature type="region of interest" description="Disordered" evidence="1">
    <location>
        <begin position="181"/>
        <end position="208"/>
    </location>
</feature>
<name>E3N847_CAERE</name>
<dbReference type="HOGENOM" id="CLU_1321990_0_0_1"/>
<accession>E3N847</accession>
<dbReference type="EMBL" id="DS268554">
    <property type="protein sequence ID" value="EFO89345.1"/>
    <property type="molecule type" value="Genomic_DNA"/>
</dbReference>
<sequence length="208" mass="23951">MSSNSTGSQHEHFLHRLYGFIEYYRKQIASVITHIPAGSILTDFFDRLCSLFLRLIGRKEDPRAKYVEAEKQNALKLGPREVQEKVEALKKQMQDIVVGYEELGALMQKNKMESDKRNEEFKEQCRLEQLEKDKAADMANENLRKRSKEIYSDIMKRGTETDNLNTAKLNKDLISKLDDLEVGNKEENENDALIPRVDSGNKITAGLK</sequence>
<organism evidence="3">
    <name type="scientific">Caenorhabditis remanei</name>
    <name type="common">Caenorhabditis vulgaris</name>
    <dbReference type="NCBI Taxonomy" id="31234"/>
    <lineage>
        <taxon>Eukaryota</taxon>
        <taxon>Metazoa</taxon>
        <taxon>Ecdysozoa</taxon>
        <taxon>Nematoda</taxon>
        <taxon>Chromadorea</taxon>
        <taxon>Rhabditida</taxon>
        <taxon>Rhabditina</taxon>
        <taxon>Rhabditomorpha</taxon>
        <taxon>Rhabditoidea</taxon>
        <taxon>Rhabditidae</taxon>
        <taxon>Peloderinae</taxon>
        <taxon>Caenorhabditis</taxon>
    </lineage>
</organism>
<reference evidence="2" key="1">
    <citation type="submission" date="2007-07" db="EMBL/GenBank/DDBJ databases">
        <title>PCAP assembly of the Caenorhabditis remanei genome.</title>
        <authorList>
            <consortium name="The Caenorhabditis remanei Sequencing Consortium"/>
            <person name="Wilson R.K."/>
        </authorList>
    </citation>
    <scope>NUCLEOTIDE SEQUENCE [LARGE SCALE GENOMIC DNA]</scope>
    <source>
        <strain evidence="2">PB4641</strain>
    </source>
</reference>
<evidence type="ECO:0000256" key="1">
    <source>
        <dbReference type="SAM" id="MobiDB-lite"/>
    </source>
</evidence>
<dbReference type="InParanoid" id="E3N847"/>